<organism evidence="13 14">
    <name type="scientific">Isoptericola hypogeus</name>
    <dbReference type="NCBI Taxonomy" id="300179"/>
    <lineage>
        <taxon>Bacteria</taxon>
        <taxon>Bacillati</taxon>
        <taxon>Actinomycetota</taxon>
        <taxon>Actinomycetes</taxon>
        <taxon>Micrococcales</taxon>
        <taxon>Promicromonosporaceae</taxon>
        <taxon>Isoptericola</taxon>
    </lineage>
</organism>
<evidence type="ECO:0000256" key="10">
    <source>
        <dbReference type="SAM" id="MobiDB-lite"/>
    </source>
</evidence>
<name>A0ABN2JG54_9MICO</name>
<comment type="pathway">
    <text evidence="1 7 8">Porphyrin-containing compound metabolism; protoporphyrin-IX biosynthesis; coproporphyrinogen-III from 5-aminolevulinate: step 4/4.</text>
</comment>
<evidence type="ECO:0000256" key="4">
    <source>
        <dbReference type="ARBA" id="ARBA00022793"/>
    </source>
</evidence>
<evidence type="ECO:0000313" key="13">
    <source>
        <dbReference type="EMBL" id="GAA1725908.1"/>
    </source>
</evidence>
<comment type="subcellular location">
    <subcellularLocation>
        <location evidence="7">Cytoplasm</location>
    </subcellularLocation>
</comment>
<keyword evidence="4 7" id="KW-0210">Decarboxylase</keyword>
<proteinExistence type="inferred from homology"/>
<dbReference type="EC" id="4.1.1.37" evidence="3 7"/>
<evidence type="ECO:0000256" key="8">
    <source>
        <dbReference type="RuleBase" id="RU000554"/>
    </source>
</evidence>
<evidence type="ECO:0000256" key="1">
    <source>
        <dbReference type="ARBA" id="ARBA00004804"/>
    </source>
</evidence>
<evidence type="ECO:0000259" key="12">
    <source>
        <dbReference type="PROSITE" id="PS00907"/>
    </source>
</evidence>
<evidence type="ECO:0000256" key="7">
    <source>
        <dbReference type="HAMAP-Rule" id="MF_00218"/>
    </source>
</evidence>
<feature type="binding site" evidence="7">
    <location>
        <begin position="54"/>
        <end position="58"/>
    </location>
    <ligand>
        <name>substrate</name>
    </ligand>
</feature>
<evidence type="ECO:0000256" key="2">
    <source>
        <dbReference type="ARBA" id="ARBA00009935"/>
    </source>
</evidence>
<keyword evidence="14" id="KW-1185">Reference proteome</keyword>
<keyword evidence="6 7" id="KW-0627">Porphyrin biosynthesis</keyword>
<feature type="site" description="Transition state stabilizer" evidence="7">
    <location>
        <position position="103"/>
    </location>
</feature>
<dbReference type="RefSeq" id="WP_344248438.1">
    <property type="nucleotide sequence ID" value="NZ_BAAAPM010000003.1"/>
</dbReference>
<feature type="binding site" evidence="7">
    <location>
        <position position="253"/>
    </location>
    <ligand>
        <name>substrate</name>
    </ligand>
</feature>
<evidence type="ECO:0000256" key="5">
    <source>
        <dbReference type="ARBA" id="ARBA00023239"/>
    </source>
</evidence>
<dbReference type="NCBIfam" id="TIGR01464">
    <property type="entry name" value="hemE"/>
    <property type="match status" value="1"/>
</dbReference>
<dbReference type="InterPro" id="IPR000257">
    <property type="entry name" value="Uroporphyrinogen_deCOase"/>
</dbReference>
<dbReference type="PROSITE" id="PS00906">
    <property type="entry name" value="UROD_1"/>
    <property type="match status" value="1"/>
</dbReference>
<dbReference type="SUPFAM" id="SSF51726">
    <property type="entry name" value="UROD/MetE-like"/>
    <property type="match status" value="1"/>
</dbReference>
<evidence type="ECO:0000256" key="6">
    <source>
        <dbReference type="ARBA" id="ARBA00023244"/>
    </source>
</evidence>
<dbReference type="PANTHER" id="PTHR21091:SF169">
    <property type="entry name" value="UROPORPHYRINOGEN DECARBOXYLASE"/>
    <property type="match status" value="1"/>
</dbReference>
<keyword evidence="7" id="KW-0963">Cytoplasm</keyword>
<evidence type="ECO:0000256" key="9">
    <source>
        <dbReference type="RuleBase" id="RU004169"/>
    </source>
</evidence>
<keyword evidence="5 7" id="KW-0456">Lyase</keyword>
<feature type="binding site" evidence="7">
    <location>
        <position position="103"/>
    </location>
    <ligand>
        <name>substrate</name>
    </ligand>
</feature>
<evidence type="ECO:0000259" key="11">
    <source>
        <dbReference type="PROSITE" id="PS00906"/>
    </source>
</evidence>
<dbReference type="PANTHER" id="PTHR21091">
    <property type="entry name" value="METHYLTETRAHYDROFOLATE:HOMOCYSTEINE METHYLTRANSFERASE RELATED"/>
    <property type="match status" value="1"/>
</dbReference>
<comment type="subunit">
    <text evidence="7">Homodimer.</text>
</comment>
<comment type="catalytic activity">
    <reaction evidence="7 8">
        <text>uroporphyrinogen III + 4 H(+) = coproporphyrinogen III + 4 CO2</text>
        <dbReference type="Rhea" id="RHEA:19865"/>
        <dbReference type="ChEBI" id="CHEBI:15378"/>
        <dbReference type="ChEBI" id="CHEBI:16526"/>
        <dbReference type="ChEBI" id="CHEBI:57308"/>
        <dbReference type="ChEBI" id="CHEBI:57309"/>
        <dbReference type="EC" id="4.1.1.37"/>
    </reaction>
</comment>
<dbReference type="InterPro" id="IPR038071">
    <property type="entry name" value="UROD/MetE-like_sf"/>
</dbReference>
<dbReference type="EMBL" id="BAAAPM010000003">
    <property type="protein sequence ID" value="GAA1725908.1"/>
    <property type="molecule type" value="Genomic_DNA"/>
</dbReference>
<accession>A0ABN2JG54</accession>
<feature type="domain" description="Uroporphyrinogen decarboxylase (URO-D)" evidence="12">
    <location>
        <begin position="186"/>
        <end position="202"/>
    </location>
</feature>
<dbReference type="CDD" id="cd00717">
    <property type="entry name" value="URO-D"/>
    <property type="match status" value="1"/>
</dbReference>
<feature type="binding site" evidence="7">
    <location>
        <position position="389"/>
    </location>
    <ligand>
        <name>substrate</name>
    </ligand>
</feature>
<dbReference type="PROSITE" id="PS00907">
    <property type="entry name" value="UROD_2"/>
    <property type="match status" value="1"/>
</dbReference>
<feature type="region of interest" description="Disordered" evidence="10">
    <location>
        <begin position="1"/>
        <end position="33"/>
    </location>
</feature>
<feature type="domain" description="Uroporphyrinogen decarboxylase (URO-D)" evidence="11">
    <location>
        <begin position="49"/>
        <end position="58"/>
    </location>
</feature>
<dbReference type="Gene3D" id="3.20.20.210">
    <property type="match status" value="1"/>
</dbReference>
<comment type="similarity">
    <text evidence="2 7 9">Belongs to the uroporphyrinogen decarboxylase family.</text>
</comment>
<comment type="caution">
    <text evidence="13">The sequence shown here is derived from an EMBL/GenBank/DDBJ whole genome shotgun (WGS) entry which is preliminary data.</text>
</comment>
<protein>
    <recommendedName>
        <fullName evidence="3 7">Uroporphyrinogen decarboxylase</fullName>
        <shortName evidence="7">UPD</shortName>
        <shortName evidence="7">URO-D</shortName>
        <ecNumber evidence="3 7">4.1.1.37</ecNumber>
    </recommendedName>
</protein>
<dbReference type="InterPro" id="IPR006361">
    <property type="entry name" value="Uroporphyrinogen_deCO2ase_HemE"/>
</dbReference>
<sequence>MTVTSPTLPAATPDDLPTRLPADHPLADGRTSAAPLVRALRGDRPSTTPVWFMRQAGRSLPEYREVRQGIGMLESCLMPHLAAEITLQPVRRHQVDAAIFFSDIVVPLRLAGVDVDIKPGVGPVMDRPYRTADDVERLVGRELTDAALEPIAEAVGRTVAELSDRHRYADRPGARGVDGDAVVPLIGFGGAPFTLAAYLVEGRPSRDHLAARTLMHADPETWARLTAWTADLTGRFLRAQVLAGASAVQLFDSWAGSLSLADYAAHVAPSSTRALAHVAGIRVPGAGGAASDVGVPGIHFGTGTGHLLPAMRDVLAAAGVTHPVVGVDYRTPLDEAAALLAGGPGGAVPVQGNLDPALLGAPWPVLEAHVRDVVARGAAAPGHVVNLGHGVPPETDPAVLTRVVELVHTL</sequence>
<comment type="caution">
    <text evidence="7">Lacks conserved residue(s) required for the propagation of feature annotation.</text>
</comment>
<gene>
    <name evidence="7 13" type="primary">hemE</name>
    <name evidence="13" type="ORF">GCM10009809_22200</name>
</gene>
<dbReference type="Proteomes" id="UP001501138">
    <property type="component" value="Unassembled WGS sequence"/>
</dbReference>
<dbReference type="HAMAP" id="MF_00218">
    <property type="entry name" value="URO_D"/>
    <property type="match status" value="1"/>
</dbReference>
<comment type="function">
    <text evidence="7">Catalyzes the decarboxylation of four acetate groups of uroporphyrinogen-III to yield coproporphyrinogen-III.</text>
</comment>
<feature type="binding site" evidence="7">
    <location>
        <position position="198"/>
    </location>
    <ligand>
        <name>substrate</name>
    </ligand>
</feature>
<evidence type="ECO:0000256" key="3">
    <source>
        <dbReference type="ARBA" id="ARBA00012288"/>
    </source>
</evidence>
<evidence type="ECO:0000313" key="14">
    <source>
        <dbReference type="Proteomes" id="UP001501138"/>
    </source>
</evidence>
<reference evidence="13 14" key="1">
    <citation type="journal article" date="2019" name="Int. J. Syst. Evol. Microbiol.">
        <title>The Global Catalogue of Microorganisms (GCM) 10K type strain sequencing project: providing services to taxonomists for standard genome sequencing and annotation.</title>
        <authorList>
            <consortium name="The Broad Institute Genomics Platform"/>
            <consortium name="The Broad Institute Genome Sequencing Center for Infectious Disease"/>
            <person name="Wu L."/>
            <person name="Ma J."/>
        </authorList>
    </citation>
    <scope>NUCLEOTIDE SEQUENCE [LARGE SCALE GENOMIC DNA]</scope>
    <source>
        <strain evidence="13 14">JCM 15589</strain>
    </source>
</reference>
<dbReference type="Pfam" id="PF01208">
    <property type="entry name" value="URO-D"/>
    <property type="match status" value="1"/>
</dbReference>